<proteinExistence type="predicted"/>
<accession>A0A387BI39</accession>
<sequence>MARTHLACGGEDRLGATSHRRDRLRAAPRRGQPRARDRAAEHRPHARDRPAARPYPRDPARRRAPRRQRQVREDPRLLGHLDPRHPPRPFRRDLGRHARRTRRADGGACGGRGVSAPDVTVVIPCRDVTGVIERQLRAIGEQATAARFEVVLADNGSSDDLRGFVDRLGLPEVRVVDASDTPGINHARNRGVEGAAGSALVVFCDADDLVHPGWLEAHWQAYLGGAKLQGGALHRVLADGSELGWQTELQDTLRFLPWAPGANCAVATEVFAACGPFDESYRGGGDETDFFWRAQLAGYELVAVPDARIDYLMRIDAKGVYRQNVAYGKSHVKLFAAYQGRGMPRSLDPAIAQRLGRDLAKLLLRGFRRDDSYRVMKDLGFAAGRVIGSIEHRTVYL</sequence>
<gene>
    <name evidence="3" type="ORF">D7I44_09320</name>
</gene>
<dbReference type="OrthoDB" id="5243838at2"/>
<dbReference type="PANTHER" id="PTHR43179:SF7">
    <property type="entry name" value="RHAMNOSYLTRANSFERASE WBBL"/>
    <property type="match status" value="1"/>
</dbReference>
<feature type="compositionally biased region" description="Basic and acidic residues" evidence="1">
    <location>
        <begin position="34"/>
        <end position="61"/>
    </location>
</feature>
<dbReference type="GO" id="GO:0016740">
    <property type="term" value="F:transferase activity"/>
    <property type="evidence" value="ECO:0007669"/>
    <property type="project" value="UniProtKB-KW"/>
</dbReference>
<dbReference type="Gene3D" id="3.90.550.10">
    <property type="entry name" value="Spore Coat Polysaccharide Biosynthesis Protein SpsA, Chain A"/>
    <property type="match status" value="1"/>
</dbReference>
<feature type="domain" description="Glycosyltransferase 2-like" evidence="2">
    <location>
        <begin position="120"/>
        <end position="226"/>
    </location>
</feature>
<dbReference type="PANTHER" id="PTHR43179">
    <property type="entry name" value="RHAMNOSYLTRANSFERASE WBBL"/>
    <property type="match status" value="1"/>
</dbReference>
<dbReference type="SUPFAM" id="SSF53448">
    <property type="entry name" value="Nucleotide-diphospho-sugar transferases"/>
    <property type="match status" value="1"/>
</dbReference>
<dbReference type="Pfam" id="PF00535">
    <property type="entry name" value="Glycos_transf_2"/>
    <property type="match status" value="1"/>
</dbReference>
<evidence type="ECO:0000256" key="1">
    <source>
        <dbReference type="SAM" id="MobiDB-lite"/>
    </source>
</evidence>
<dbReference type="AlphaFoldDB" id="A0A387BI39"/>
<evidence type="ECO:0000313" key="3">
    <source>
        <dbReference type="EMBL" id="AYG03715.1"/>
    </source>
</evidence>
<dbReference type="InterPro" id="IPR029044">
    <property type="entry name" value="Nucleotide-diphossugar_trans"/>
</dbReference>
<protein>
    <submittedName>
        <fullName evidence="3">Glycosyltransferase family 2 protein</fullName>
    </submittedName>
</protein>
<keyword evidence="3" id="KW-0808">Transferase</keyword>
<reference evidence="3 4" key="1">
    <citation type="submission" date="2018-09" db="EMBL/GenBank/DDBJ databases">
        <title>Genome sequencing of strain 2DFW10M-5.</title>
        <authorList>
            <person name="Heo J."/>
            <person name="Kim S.-J."/>
            <person name="Kwon S.-W."/>
        </authorList>
    </citation>
    <scope>NUCLEOTIDE SEQUENCE [LARGE SCALE GENOMIC DNA]</scope>
    <source>
        <strain evidence="3 4">2DFW10M-5</strain>
    </source>
</reference>
<dbReference type="Proteomes" id="UP000275069">
    <property type="component" value="Chromosome"/>
</dbReference>
<dbReference type="InterPro" id="IPR001173">
    <property type="entry name" value="Glyco_trans_2-like"/>
</dbReference>
<keyword evidence="4" id="KW-1185">Reference proteome</keyword>
<dbReference type="KEGG" id="gry:D7I44_09320"/>
<feature type="compositionally biased region" description="Basic residues" evidence="1">
    <location>
        <begin position="18"/>
        <end position="33"/>
    </location>
</feature>
<organism evidence="3 4">
    <name type="scientific">Gryllotalpicola protaetiae</name>
    <dbReference type="NCBI Taxonomy" id="2419771"/>
    <lineage>
        <taxon>Bacteria</taxon>
        <taxon>Bacillati</taxon>
        <taxon>Actinomycetota</taxon>
        <taxon>Actinomycetes</taxon>
        <taxon>Micrococcales</taxon>
        <taxon>Microbacteriaceae</taxon>
        <taxon>Gryllotalpicola</taxon>
    </lineage>
</organism>
<dbReference type="EMBL" id="CP032624">
    <property type="protein sequence ID" value="AYG03715.1"/>
    <property type="molecule type" value="Genomic_DNA"/>
</dbReference>
<evidence type="ECO:0000259" key="2">
    <source>
        <dbReference type="Pfam" id="PF00535"/>
    </source>
</evidence>
<name>A0A387BI39_9MICO</name>
<evidence type="ECO:0000313" key="4">
    <source>
        <dbReference type="Proteomes" id="UP000275069"/>
    </source>
</evidence>
<feature type="region of interest" description="Disordered" evidence="1">
    <location>
        <begin position="1"/>
        <end position="111"/>
    </location>
</feature>
<feature type="compositionally biased region" description="Basic and acidic residues" evidence="1">
    <location>
        <begin position="70"/>
        <end position="96"/>
    </location>
</feature>